<keyword evidence="6" id="KW-0498">Mitosis</keyword>
<dbReference type="GO" id="GO:0007076">
    <property type="term" value="P:mitotic chromosome condensation"/>
    <property type="evidence" value="ECO:0007669"/>
    <property type="project" value="TreeGrafter"/>
</dbReference>
<dbReference type="InterPro" id="IPR011989">
    <property type="entry name" value="ARM-like"/>
</dbReference>
<feature type="coiled-coil region" evidence="12">
    <location>
        <begin position="251"/>
        <end position="285"/>
    </location>
</feature>
<dbReference type="InterPro" id="IPR016024">
    <property type="entry name" value="ARM-type_fold"/>
</dbReference>
<dbReference type="Gene3D" id="3.30.70.1620">
    <property type="match status" value="1"/>
</dbReference>
<dbReference type="GO" id="GO:0000796">
    <property type="term" value="C:condensin complex"/>
    <property type="evidence" value="ECO:0007669"/>
    <property type="project" value="TreeGrafter"/>
</dbReference>
<organism evidence="16 17">
    <name type="scientific">Physocladia obscura</name>
    <dbReference type="NCBI Taxonomy" id="109957"/>
    <lineage>
        <taxon>Eukaryota</taxon>
        <taxon>Fungi</taxon>
        <taxon>Fungi incertae sedis</taxon>
        <taxon>Chytridiomycota</taxon>
        <taxon>Chytridiomycota incertae sedis</taxon>
        <taxon>Chytridiomycetes</taxon>
        <taxon>Chytridiales</taxon>
        <taxon>Chytriomycetaceae</taxon>
        <taxon>Physocladia</taxon>
    </lineage>
</organism>
<feature type="region of interest" description="Disordered" evidence="13">
    <location>
        <begin position="1724"/>
        <end position="1745"/>
    </location>
</feature>
<comment type="caution">
    <text evidence="16">The sequence shown here is derived from an EMBL/GenBank/DDBJ whole genome shotgun (WGS) entry which is preliminary data.</text>
</comment>
<feature type="transmembrane region" description="Helical" evidence="14">
    <location>
        <begin position="1448"/>
        <end position="1469"/>
    </location>
</feature>
<evidence type="ECO:0000313" key="16">
    <source>
        <dbReference type="EMBL" id="KAJ3124126.1"/>
    </source>
</evidence>
<keyword evidence="5" id="KW-0547">Nucleotide-binding</keyword>
<dbReference type="InterPro" id="IPR036277">
    <property type="entry name" value="SMC_hinge_sf"/>
</dbReference>
<feature type="region of interest" description="Disordered" evidence="13">
    <location>
        <begin position="361"/>
        <end position="380"/>
    </location>
</feature>
<dbReference type="Gene3D" id="1.20.1060.20">
    <property type="match status" value="1"/>
</dbReference>
<evidence type="ECO:0000256" key="10">
    <source>
        <dbReference type="ARBA" id="ARBA00023242"/>
    </source>
</evidence>
<keyword evidence="11" id="KW-0131">Cell cycle</keyword>
<dbReference type="FunFam" id="3.40.50.300:FF:000481">
    <property type="entry name" value="Structural maintenance of chromosomes 4"/>
    <property type="match status" value="1"/>
</dbReference>
<dbReference type="Pfam" id="PF02463">
    <property type="entry name" value="SMC_N"/>
    <property type="match status" value="1"/>
</dbReference>
<feature type="compositionally biased region" description="Acidic residues" evidence="13">
    <location>
        <begin position="1730"/>
        <end position="1745"/>
    </location>
</feature>
<keyword evidence="14" id="KW-1133">Transmembrane helix</keyword>
<dbReference type="GO" id="GO:0051301">
    <property type="term" value="P:cell division"/>
    <property type="evidence" value="ECO:0007669"/>
    <property type="project" value="UniProtKB-KW"/>
</dbReference>
<keyword evidence="7" id="KW-0067">ATP-binding</keyword>
<evidence type="ECO:0000256" key="4">
    <source>
        <dbReference type="ARBA" id="ARBA00022618"/>
    </source>
</evidence>
<reference evidence="16" key="1">
    <citation type="submission" date="2020-05" db="EMBL/GenBank/DDBJ databases">
        <title>Phylogenomic resolution of chytrid fungi.</title>
        <authorList>
            <person name="Stajich J.E."/>
            <person name="Amses K."/>
            <person name="Simmons R."/>
            <person name="Seto K."/>
            <person name="Myers J."/>
            <person name="Bonds A."/>
            <person name="Quandt C.A."/>
            <person name="Barry K."/>
            <person name="Liu P."/>
            <person name="Grigoriev I."/>
            <person name="Longcore J.E."/>
            <person name="James T.Y."/>
        </authorList>
    </citation>
    <scope>NUCLEOTIDE SEQUENCE</scope>
    <source>
        <strain evidence="16">JEL0513</strain>
    </source>
</reference>
<feature type="coiled-coil region" evidence="12">
    <location>
        <begin position="845"/>
        <end position="978"/>
    </location>
</feature>
<dbReference type="InterPro" id="IPR010935">
    <property type="entry name" value="SMC_hinge"/>
</dbReference>
<keyword evidence="17" id="KW-1185">Reference proteome</keyword>
<comment type="similarity">
    <text evidence="2">Belongs to the SMC family. SMC4 subfamily.</text>
</comment>
<evidence type="ECO:0000256" key="2">
    <source>
        <dbReference type="ARBA" id="ARBA00006005"/>
    </source>
</evidence>
<accession>A0AAD5XDA3</accession>
<keyword evidence="8 12" id="KW-0175">Coiled coil</keyword>
<keyword evidence="4" id="KW-0132">Cell division</keyword>
<keyword evidence="14" id="KW-0472">Membrane</keyword>
<dbReference type="GO" id="GO:0005524">
    <property type="term" value="F:ATP binding"/>
    <property type="evidence" value="ECO:0007669"/>
    <property type="project" value="UniProtKB-KW"/>
</dbReference>
<keyword evidence="14" id="KW-0812">Transmembrane</keyword>
<dbReference type="Pfam" id="PF06470">
    <property type="entry name" value="SMC_hinge"/>
    <property type="match status" value="1"/>
</dbReference>
<evidence type="ECO:0000313" key="17">
    <source>
        <dbReference type="Proteomes" id="UP001211907"/>
    </source>
</evidence>
<dbReference type="Proteomes" id="UP001211907">
    <property type="component" value="Unassembled WGS sequence"/>
</dbReference>
<dbReference type="SUPFAM" id="SSF75553">
    <property type="entry name" value="Smc hinge domain"/>
    <property type="match status" value="1"/>
</dbReference>
<dbReference type="SUPFAM" id="SSF52540">
    <property type="entry name" value="P-loop containing nucleoside triphosphate hydrolases"/>
    <property type="match status" value="1"/>
</dbReference>
<sequence>MLATVAPDSNAILPQMLTANVAAASANNSALSNLVDVLSMQADPTTDSGLKNEHIQKSESAPRLLLAKLILRNFKSYAGSVEIGPFHKSFTSIVGPNGSGKSNVIDALLFVFGFKAKKMRQGKLSDLIHKSAQFPDLENGGVEVHFQEILDLPGPDAYKIVENSQLVISRTVEKGKTDKSTYRINGRASTFSEVTDLLKGKGVDLDHKRFLILQYSDCYQGEVESIALMKPKAPTEHEDGLLEYMEDIIGTSKYKEQIETLVKELEVVSEERDEKLQRLRIVEKEKASLEPKKLAAEEFIKTENELLFKRNQLHQIDKYEKSQELNANLELERLNFSKVSQEVFEMEKLYFSISQEHQKLTERTENLKKDSQKTDRKEVELKEKEKHLSNKAKKAEKAVKQDSFVKSEHNSWIQNFGKDLLSAESELQELTERLMQEEKDLESISESLRGKTQALQTSIEEKQLEIQPWTERINDTQSKIDISQSELDLLIKRTEESESALNLAKAKYSEYKTLHKEKAVEIAETQQYALELKNTLEQIQAKLQKYVEKEKSLVSQVSNARDKVAEAKLSMQSSQSRGSIMSNLMKQKQSGKINGICGRLGDLGVIEDKYDVAITTACGALEHIVVETVECAQKCIDFLKVQNLGRASFICLDKISSGSSSKFTVPENSKRLFDLVTPKDSRFKDVFYKTLGDTLVTSDLQNANRIAFGGSTRHRVVTLEGQLIENSGVMSGGGSKPQCGGMCSKFSNSNVITEDQFAELLSEEKTSEEILEEHLSKKIAYETERARILKEIPATEFNLSKLRMELTSIAKQVSDSEKQVQTLSKKSDGPSHEDIQKMSALKFSISKWQTEMEKLQKSKTKIDDEIRNLQEQILQAGGVKLRSKKAMVDGINQQIDGCNEQIKKLKIEKTTREKAIHKIESGIERKEAELEEAKRELYEVEASLVEAVKFQSSVRIALKDAESALEEKESEKQILKTDFDAKNSIISDFKALEIKLQSSVIDKEKQIASAKKFVNQVSETLSQLELQVTGFEEEPLEPLREYTPDEIAMMDPAILEHDIEKLHEKIRKMTPNLTALTEYRQKMAVYIARFKELEESTQKRDNIRETHEKLRKRRLDEFMDGFYTISHKLKEMYQMITLGGNAELELVDSLDPFSEGIIFSVMPPKKSWKNICNLSGGEKTLSSLALVFALHHYKPTPLYFMDEIDAALDFRNVSIIANYIKERTKNAQFIIISLRNNMFELADRLVGIYKTDNTTKMMNTIAVQNRTISEALPIVRFERQFSRTSPSSYFMRLSKTWDQGNKYVREKILQEFVTSNRNKTGPQLEKELGNGASLFLTRITAWLRLTYLLNFNISLQLQAISIFISAASGSRFLAEFLEVGGVLTVLELLGLAQIKEADKSEALRLLINIANAGRKYKEFLCESYGVRTVADCLARSRSETTQDYCQNLLFQLGVVSIIIFVVFVLELLWQGNPKFLMQVYKSLLSLLTSSASSPTGQQISGQALRMLLPSIPTVHPSIIDATISLLRNPHIQIQYEGFELLKELVKRQNLQEIALTQLIQILKLSPTDELMDENTEDRRRRVQKSSEGKTLQANHQWKVAANEKPPSDGMLAIFIQQAYAAKLLGVMAATSQELAEKMVKLQIVGGLLNVLANVAHPDSQKYASNTLIFLMQTFSYVAESLIQNMGRNFFDLLEQKPDTFYKELTWEQVKYLRKNKVKINSNIDDRMDSNEDLDDSASSEEDGYE</sequence>
<comment type="subcellular location">
    <subcellularLocation>
        <location evidence="1">Nucleus</location>
    </subcellularLocation>
</comment>
<keyword evidence="10" id="KW-0539">Nucleus</keyword>
<evidence type="ECO:0000256" key="12">
    <source>
        <dbReference type="SAM" id="Coils"/>
    </source>
</evidence>
<keyword evidence="9" id="KW-0226">DNA condensation</keyword>
<dbReference type="Gene3D" id="1.25.10.10">
    <property type="entry name" value="Leucine-rich Repeat Variant"/>
    <property type="match status" value="1"/>
</dbReference>
<name>A0AAD5XDA3_9FUNG</name>
<feature type="region of interest" description="Disordered" evidence="13">
    <location>
        <begin position="1571"/>
        <end position="1590"/>
    </location>
</feature>
<dbReference type="Gene3D" id="3.40.50.300">
    <property type="entry name" value="P-loop containing nucleotide triphosphate hydrolases"/>
    <property type="match status" value="2"/>
</dbReference>
<dbReference type="InterPro" id="IPR027417">
    <property type="entry name" value="P-loop_NTPase"/>
</dbReference>
<dbReference type="SUPFAM" id="SSF48371">
    <property type="entry name" value="ARM repeat"/>
    <property type="match status" value="1"/>
</dbReference>
<feature type="coiled-coil region" evidence="12">
    <location>
        <begin position="522"/>
        <end position="556"/>
    </location>
</feature>
<dbReference type="PANTHER" id="PTHR18937">
    <property type="entry name" value="STRUCTURAL MAINTENANCE OF CHROMOSOMES SMC FAMILY MEMBER"/>
    <property type="match status" value="1"/>
</dbReference>
<dbReference type="InterPro" id="IPR041090">
    <property type="entry name" value="DUF5578"/>
</dbReference>
<evidence type="ECO:0000256" key="6">
    <source>
        <dbReference type="ARBA" id="ARBA00022776"/>
    </source>
</evidence>
<dbReference type="InterPro" id="IPR003395">
    <property type="entry name" value="RecF/RecN/SMC_N"/>
</dbReference>
<dbReference type="GO" id="GO:0005634">
    <property type="term" value="C:nucleus"/>
    <property type="evidence" value="ECO:0007669"/>
    <property type="project" value="UniProtKB-SubCell"/>
</dbReference>
<evidence type="ECO:0000256" key="3">
    <source>
        <dbReference type="ARBA" id="ARBA00018693"/>
    </source>
</evidence>
<evidence type="ECO:0000256" key="1">
    <source>
        <dbReference type="ARBA" id="ARBA00004123"/>
    </source>
</evidence>
<feature type="compositionally biased region" description="Basic and acidic residues" evidence="13">
    <location>
        <begin position="1576"/>
        <end position="1587"/>
    </location>
</feature>
<dbReference type="EMBL" id="JADGJH010000694">
    <property type="protein sequence ID" value="KAJ3124126.1"/>
    <property type="molecule type" value="Genomic_DNA"/>
</dbReference>
<proteinExistence type="inferred from homology"/>
<protein>
    <recommendedName>
        <fullName evidence="3">Structural maintenance of chromosomes protein 4</fullName>
    </recommendedName>
</protein>
<evidence type="ECO:0000256" key="13">
    <source>
        <dbReference type="SAM" id="MobiDB-lite"/>
    </source>
</evidence>
<gene>
    <name evidence="16" type="ORF">HK100_011355</name>
</gene>
<evidence type="ECO:0000256" key="7">
    <source>
        <dbReference type="ARBA" id="ARBA00022840"/>
    </source>
</evidence>
<evidence type="ECO:0000256" key="9">
    <source>
        <dbReference type="ARBA" id="ARBA00023067"/>
    </source>
</evidence>
<feature type="coiled-coil region" evidence="12">
    <location>
        <begin position="1076"/>
        <end position="1113"/>
    </location>
</feature>
<dbReference type="Pfam" id="PF17741">
    <property type="entry name" value="DUF5578"/>
    <property type="match status" value="1"/>
</dbReference>
<evidence type="ECO:0000256" key="5">
    <source>
        <dbReference type="ARBA" id="ARBA00022741"/>
    </source>
</evidence>
<feature type="domain" description="SMC hinge" evidence="15">
    <location>
        <begin position="594"/>
        <end position="707"/>
    </location>
</feature>
<dbReference type="PANTHER" id="PTHR18937:SF172">
    <property type="entry name" value="STRUCTURAL MAINTENANCE OF CHROMOSOMES PROTEIN"/>
    <property type="match status" value="1"/>
</dbReference>
<dbReference type="SMART" id="SM00968">
    <property type="entry name" value="SMC_hinge"/>
    <property type="match status" value="1"/>
</dbReference>
<evidence type="ECO:0000256" key="8">
    <source>
        <dbReference type="ARBA" id="ARBA00023054"/>
    </source>
</evidence>
<evidence type="ECO:0000259" key="15">
    <source>
        <dbReference type="SMART" id="SM00968"/>
    </source>
</evidence>
<evidence type="ECO:0000256" key="14">
    <source>
        <dbReference type="SAM" id="Phobius"/>
    </source>
</evidence>
<evidence type="ECO:0000256" key="11">
    <source>
        <dbReference type="ARBA" id="ARBA00023306"/>
    </source>
</evidence>